<accession>U1WT89</accession>
<dbReference type="STRING" id="649747.HMPREF0083_00073"/>
<keyword evidence="2" id="KW-1185">Reference proteome</keyword>
<gene>
    <name evidence="1" type="ORF">HMPREF0083_00073</name>
</gene>
<evidence type="ECO:0000313" key="2">
    <source>
        <dbReference type="Proteomes" id="UP000016511"/>
    </source>
</evidence>
<dbReference type="PATRIC" id="fig|649747.3.peg.65"/>
<organism evidence="1 2">
    <name type="scientific">Aneurinibacillus aneurinilyticus ATCC 12856</name>
    <dbReference type="NCBI Taxonomy" id="649747"/>
    <lineage>
        <taxon>Bacteria</taxon>
        <taxon>Bacillati</taxon>
        <taxon>Bacillota</taxon>
        <taxon>Bacilli</taxon>
        <taxon>Bacillales</taxon>
        <taxon>Paenibacillaceae</taxon>
        <taxon>Aneurinibacillus group</taxon>
        <taxon>Aneurinibacillus</taxon>
    </lineage>
</organism>
<dbReference type="GeneID" id="92839084"/>
<comment type="caution">
    <text evidence="1">The sequence shown here is derived from an EMBL/GenBank/DDBJ whole genome shotgun (WGS) entry which is preliminary data.</text>
</comment>
<dbReference type="eggNOG" id="ENOG50339KP">
    <property type="taxonomic scope" value="Bacteria"/>
</dbReference>
<reference evidence="1 2" key="1">
    <citation type="submission" date="2013-08" db="EMBL/GenBank/DDBJ databases">
        <authorList>
            <person name="Weinstock G."/>
            <person name="Sodergren E."/>
            <person name="Wylie T."/>
            <person name="Fulton L."/>
            <person name="Fulton R."/>
            <person name="Fronick C."/>
            <person name="O'Laughlin M."/>
            <person name="Godfrey J."/>
            <person name="Miner T."/>
            <person name="Herter B."/>
            <person name="Appelbaum E."/>
            <person name="Cordes M."/>
            <person name="Lek S."/>
            <person name="Wollam A."/>
            <person name="Pepin K.H."/>
            <person name="Palsikar V.B."/>
            <person name="Mitreva M."/>
            <person name="Wilson R.K."/>
        </authorList>
    </citation>
    <scope>NUCLEOTIDE SEQUENCE [LARGE SCALE GENOMIC DNA]</scope>
    <source>
        <strain evidence="1 2">ATCC 12856</strain>
    </source>
</reference>
<protein>
    <submittedName>
        <fullName evidence="1">Uncharacterized protein</fullName>
    </submittedName>
</protein>
<evidence type="ECO:0000313" key="1">
    <source>
        <dbReference type="EMBL" id="ERI11819.1"/>
    </source>
</evidence>
<name>U1WT89_ANEAE</name>
<proteinExistence type="predicted"/>
<dbReference type="AlphaFoldDB" id="U1WT89"/>
<dbReference type="HOGENOM" id="CLU_1068098_0_0_9"/>
<dbReference type="EMBL" id="AWSJ01000005">
    <property type="protein sequence ID" value="ERI11819.1"/>
    <property type="molecule type" value="Genomic_DNA"/>
</dbReference>
<dbReference type="RefSeq" id="WP_021621418.1">
    <property type="nucleotide sequence ID" value="NZ_KE952776.1"/>
</dbReference>
<dbReference type="Proteomes" id="UP000016511">
    <property type="component" value="Unassembled WGS sequence"/>
</dbReference>
<sequence>MDDVITNNSNKPDVLVLAVSCAVRKENIESFKEYAAAKGIGHASIWTNTVIEAKLYAEYHDLLFSYFGISLSSERRNRIATVRRNISLKEKMKKDFLKKGEEIQEDVWERIKYPYKKFKSSEILIRSVDDTFYPENIPDELGNYPWYKVEAYDFYYNGIRVITGIRELVIDEEGNWDFIKNYNEKISERYFRVNALEIGNIPFSNIIEYDINGDEFYIYPHLFCDFSNQGHPYESIDYVVETEDSGYAFLDVDKKGVRQV</sequence>